<dbReference type="InterPro" id="IPR008964">
    <property type="entry name" value="Invasin/intimin_cell_adhesion"/>
</dbReference>
<dbReference type="Gene3D" id="3.40.250.10">
    <property type="entry name" value="Rhodanese-like domain"/>
    <property type="match status" value="1"/>
</dbReference>
<dbReference type="InterPro" id="IPR013783">
    <property type="entry name" value="Ig-like_fold"/>
</dbReference>
<reference evidence="4 5" key="1">
    <citation type="submission" date="2020-08" db="EMBL/GenBank/DDBJ databases">
        <title>Genome public.</title>
        <authorList>
            <person name="Liu C."/>
            <person name="Sun Q."/>
        </authorList>
    </citation>
    <scope>NUCLEOTIDE SEQUENCE [LARGE SCALE GENOMIC DNA]</scope>
    <source>
        <strain evidence="4 5">NSJ-36</strain>
    </source>
</reference>
<protein>
    <submittedName>
        <fullName evidence="4">Fibronectin type III domain-containing protein</fullName>
    </submittedName>
</protein>
<dbReference type="SMART" id="SM00060">
    <property type="entry name" value="FN3"/>
    <property type="match status" value="1"/>
</dbReference>
<keyword evidence="1" id="KW-0732">Signal</keyword>
<dbReference type="Gene3D" id="2.60.40.10">
    <property type="entry name" value="Immunoglobulins"/>
    <property type="match status" value="1"/>
</dbReference>
<dbReference type="InterPro" id="IPR001763">
    <property type="entry name" value="Rhodanese-like_dom"/>
</dbReference>
<feature type="domain" description="Rhodanese" evidence="2">
    <location>
        <begin position="395"/>
        <end position="475"/>
    </location>
</feature>
<dbReference type="Proteomes" id="UP000647235">
    <property type="component" value="Unassembled WGS sequence"/>
</dbReference>
<dbReference type="EMBL" id="JACOOY010000004">
    <property type="protein sequence ID" value="MBC5664591.1"/>
    <property type="molecule type" value="Genomic_DNA"/>
</dbReference>
<feature type="chain" id="PRO_5046742441" evidence="1">
    <location>
        <begin position="30"/>
        <end position="475"/>
    </location>
</feature>
<dbReference type="InterPro" id="IPR003343">
    <property type="entry name" value="Big_2"/>
</dbReference>
<accession>A0ABR7ETC8</accession>
<dbReference type="RefSeq" id="WP_186855547.1">
    <property type="nucleotide sequence ID" value="NZ_JACOOY010000004.1"/>
</dbReference>
<feature type="domain" description="Fibronectin type-III" evidence="3">
    <location>
        <begin position="40"/>
        <end position="128"/>
    </location>
</feature>
<sequence>MKNQAKRVLMFGLMIAVALSMLLPNVSEAAAKKPAAVKAKTVKVYKSTSNTKTATVKVKWKKAKNAKKYRVAYKAKSKKSWKKVTTKKTAVTLKNLKGNTKYSVKVRSLNGKKYSKYSKAKTFKTKKLVKKPSKPDEPKPPIDEKPELKIDKSEVTLYVKDGYTATVTASGIDTDKLTWESSDEAVATVENGVITPVGEGKAVISVSGEDQKKECQVTVKSSAYQYVTAKDVLTSLASGNSEYELIDVRQNIDKSGLDMGSYTKAHVISALGAPMMSDEYDYLAADQCVENLKKVGLSNENGKKHVFICYYGGEIAQIGVKVARSLMGINNDDIYILESGQWSMDPEWSSMAKNPYEAPQYLIGMGTLKTGEAVQTMTKSQLTTAMTGEIKICNVLDVRVKADYDAGHIDGAVSASVKENDGSALKEEVQKAGKTSVFVLVGDGQGEDVAEAYQKMLGYGVATNQIVVLDGGMSK</sequence>
<dbReference type="Pfam" id="PF00581">
    <property type="entry name" value="Rhodanese"/>
    <property type="match status" value="1"/>
</dbReference>
<evidence type="ECO:0000256" key="1">
    <source>
        <dbReference type="SAM" id="SignalP"/>
    </source>
</evidence>
<comment type="caution">
    <text evidence="4">The sequence shown here is derived from an EMBL/GenBank/DDBJ whole genome shotgun (WGS) entry which is preliminary data.</text>
</comment>
<dbReference type="InterPro" id="IPR048734">
    <property type="entry name" value="HL_N-beta"/>
</dbReference>
<dbReference type="Gene3D" id="2.60.40.1080">
    <property type="match status" value="1"/>
</dbReference>
<dbReference type="PROSITE" id="PS50206">
    <property type="entry name" value="RHODANESE_3"/>
    <property type="match status" value="1"/>
</dbReference>
<evidence type="ECO:0000313" key="4">
    <source>
        <dbReference type="EMBL" id="MBC5664591.1"/>
    </source>
</evidence>
<dbReference type="Pfam" id="PF00041">
    <property type="entry name" value="fn3"/>
    <property type="match status" value="1"/>
</dbReference>
<evidence type="ECO:0000259" key="3">
    <source>
        <dbReference type="PROSITE" id="PS50853"/>
    </source>
</evidence>
<dbReference type="InterPro" id="IPR003961">
    <property type="entry name" value="FN3_dom"/>
</dbReference>
<evidence type="ECO:0000313" key="5">
    <source>
        <dbReference type="Proteomes" id="UP000647235"/>
    </source>
</evidence>
<dbReference type="CDD" id="cd00063">
    <property type="entry name" value="FN3"/>
    <property type="match status" value="1"/>
</dbReference>
<dbReference type="SMART" id="SM00635">
    <property type="entry name" value="BID_2"/>
    <property type="match status" value="1"/>
</dbReference>
<evidence type="ECO:0000259" key="2">
    <source>
        <dbReference type="PROSITE" id="PS50206"/>
    </source>
</evidence>
<name>A0ABR7ETC8_9FIRM</name>
<dbReference type="SUPFAM" id="SSF49373">
    <property type="entry name" value="Invasin/intimin cell-adhesion fragments"/>
    <property type="match status" value="1"/>
</dbReference>
<dbReference type="CDD" id="cd00158">
    <property type="entry name" value="RHOD"/>
    <property type="match status" value="1"/>
</dbReference>
<feature type="signal peptide" evidence="1">
    <location>
        <begin position="1"/>
        <end position="29"/>
    </location>
</feature>
<dbReference type="SUPFAM" id="SSF52821">
    <property type="entry name" value="Rhodanese/Cell cycle control phosphatase"/>
    <property type="match status" value="2"/>
</dbReference>
<dbReference type="Pfam" id="PF21461">
    <property type="entry name" value="HL_N-beta"/>
    <property type="match status" value="1"/>
</dbReference>
<organism evidence="4 5">
    <name type="scientific">Dorea hominis</name>
    <dbReference type="NCBI Taxonomy" id="2763040"/>
    <lineage>
        <taxon>Bacteria</taxon>
        <taxon>Bacillati</taxon>
        <taxon>Bacillota</taxon>
        <taxon>Clostridia</taxon>
        <taxon>Lachnospirales</taxon>
        <taxon>Lachnospiraceae</taxon>
        <taxon>Dorea</taxon>
    </lineage>
</organism>
<dbReference type="InterPro" id="IPR036116">
    <property type="entry name" value="FN3_sf"/>
</dbReference>
<keyword evidence="5" id="KW-1185">Reference proteome</keyword>
<dbReference type="SUPFAM" id="SSF49265">
    <property type="entry name" value="Fibronectin type III"/>
    <property type="match status" value="1"/>
</dbReference>
<proteinExistence type="predicted"/>
<gene>
    <name evidence="4" type="ORF">H8S07_04755</name>
</gene>
<dbReference type="InterPro" id="IPR036873">
    <property type="entry name" value="Rhodanese-like_dom_sf"/>
</dbReference>
<dbReference type="PROSITE" id="PS50853">
    <property type="entry name" value="FN3"/>
    <property type="match status" value="1"/>
</dbReference>